<dbReference type="GO" id="GO:0030552">
    <property type="term" value="F:cAMP binding"/>
    <property type="evidence" value="ECO:0007669"/>
    <property type="project" value="TreeGrafter"/>
</dbReference>
<dbReference type="GO" id="GO:0004862">
    <property type="term" value="F:cAMP-dependent protein kinase inhibitor activity"/>
    <property type="evidence" value="ECO:0007669"/>
    <property type="project" value="TreeGrafter"/>
</dbReference>
<dbReference type="Gene3D" id="2.60.120.10">
    <property type="entry name" value="Jelly Rolls"/>
    <property type="match status" value="2"/>
</dbReference>
<dbReference type="EMBL" id="CATOUU010001155">
    <property type="protein sequence ID" value="CAI9974894.1"/>
    <property type="molecule type" value="Genomic_DNA"/>
</dbReference>
<dbReference type="InterPro" id="IPR018490">
    <property type="entry name" value="cNMP-bd_dom_sf"/>
</dbReference>
<organism evidence="2">
    <name type="scientific">Hexamita inflata</name>
    <dbReference type="NCBI Taxonomy" id="28002"/>
    <lineage>
        <taxon>Eukaryota</taxon>
        <taxon>Metamonada</taxon>
        <taxon>Diplomonadida</taxon>
        <taxon>Hexamitidae</taxon>
        <taxon>Hexamitinae</taxon>
        <taxon>Hexamita</taxon>
    </lineage>
</organism>
<dbReference type="Proteomes" id="UP001642409">
    <property type="component" value="Unassembled WGS sequence"/>
</dbReference>
<dbReference type="PANTHER" id="PTHR11635:SF152">
    <property type="entry name" value="CAMP-DEPENDENT PROTEIN KINASE TYPE I REGULATORY SUBUNIT-RELATED"/>
    <property type="match status" value="1"/>
</dbReference>
<dbReference type="EMBL" id="CAXDID020000143">
    <property type="protein sequence ID" value="CAL6039835.1"/>
    <property type="molecule type" value="Genomic_DNA"/>
</dbReference>
<reference evidence="3 5" key="2">
    <citation type="submission" date="2024-07" db="EMBL/GenBank/DDBJ databases">
        <authorList>
            <person name="Akdeniz Z."/>
        </authorList>
    </citation>
    <scope>NUCLEOTIDE SEQUENCE [LARGE SCALE GENOMIC DNA]</scope>
</reference>
<comment type="caution">
    <text evidence="2">The sequence shown here is derived from an EMBL/GenBank/DDBJ whole genome shotgun (WGS) entry which is preliminary data.</text>
</comment>
<dbReference type="InterPro" id="IPR050503">
    <property type="entry name" value="cAMP-dep_PK_reg_su-like"/>
</dbReference>
<evidence type="ECO:0000259" key="1">
    <source>
        <dbReference type="PROSITE" id="PS50042"/>
    </source>
</evidence>
<dbReference type="SUPFAM" id="SSF51206">
    <property type="entry name" value="cAMP-binding domain-like"/>
    <property type="match status" value="2"/>
</dbReference>
<gene>
    <name evidence="3" type="ORF">HINF_LOCUS19594</name>
    <name evidence="4" type="ORF">HINF_LOCUS38048</name>
    <name evidence="2" type="ORF">HINF_LOCUS62539</name>
</gene>
<evidence type="ECO:0000313" key="4">
    <source>
        <dbReference type="EMBL" id="CAL6039835.1"/>
    </source>
</evidence>
<name>A0AA86RAK5_9EUKA</name>
<evidence type="ECO:0000313" key="3">
    <source>
        <dbReference type="EMBL" id="CAL6005668.1"/>
    </source>
</evidence>
<dbReference type="AlphaFoldDB" id="A0AA86RAK5"/>
<dbReference type="InterPro" id="IPR000595">
    <property type="entry name" value="cNMP-bd_dom"/>
</dbReference>
<dbReference type="Pfam" id="PF00027">
    <property type="entry name" value="cNMP_binding"/>
    <property type="match status" value="2"/>
</dbReference>
<feature type="domain" description="Cyclic nucleotide-binding" evidence="1">
    <location>
        <begin position="160"/>
        <end position="259"/>
    </location>
</feature>
<dbReference type="InterPro" id="IPR018488">
    <property type="entry name" value="cNMP-bd_CS"/>
</dbReference>
<keyword evidence="5" id="KW-1185">Reference proteome</keyword>
<dbReference type="PROSITE" id="PS00888">
    <property type="entry name" value="CNMP_BINDING_1"/>
    <property type="match status" value="2"/>
</dbReference>
<dbReference type="EMBL" id="CAXDID020000051">
    <property type="protein sequence ID" value="CAL6005668.1"/>
    <property type="molecule type" value="Genomic_DNA"/>
</dbReference>
<proteinExistence type="predicted"/>
<sequence length="272" mass="30672">MQQRRHHKPVFNPSVVEQHLSTTEKSQEHVDLIFKALETLLLTKDLPRSVHEKLSAVVQPMNFHKGDVVIKEGDSGDRFFIIVQGHLDVTRSGKKVNECKSGTGFGDLALLLNQPRAATVTATEDSFCYYLTSEHFKVFLMQVRKAQIEKYKVLIRNIKALSSLNEQETYMIAQAMKPYNVLENTNIITQGEQGDLFYYIEKGDVEIIYNGKKVNELHSGSYFGEAALLHSALRNATVKSMGPCELAVVDRETFINLIGNVGARLEEGRKND</sequence>
<evidence type="ECO:0000313" key="5">
    <source>
        <dbReference type="Proteomes" id="UP001642409"/>
    </source>
</evidence>
<dbReference type="SMART" id="SM00100">
    <property type="entry name" value="cNMP"/>
    <property type="match status" value="2"/>
</dbReference>
<evidence type="ECO:0000313" key="2">
    <source>
        <dbReference type="EMBL" id="CAI9974894.1"/>
    </source>
</evidence>
<accession>A0AA86RAK5</accession>
<dbReference type="CDD" id="cd00038">
    <property type="entry name" value="CAP_ED"/>
    <property type="match status" value="2"/>
</dbReference>
<dbReference type="PANTHER" id="PTHR11635">
    <property type="entry name" value="CAMP-DEPENDENT PROTEIN KINASE REGULATORY CHAIN"/>
    <property type="match status" value="1"/>
</dbReference>
<dbReference type="GO" id="GO:0005952">
    <property type="term" value="C:cAMP-dependent protein kinase complex"/>
    <property type="evidence" value="ECO:0007669"/>
    <property type="project" value="InterPro"/>
</dbReference>
<protein>
    <submittedName>
        <fullName evidence="2">cAMP-dependent protein kinase regulatory chain</fullName>
    </submittedName>
    <submittedName>
        <fullName evidence="3">cAMP-dependent_protein kinase regulatory chain</fullName>
    </submittedName>
</protein>
<feature type="domain" description="Cyclic nucleotide-binding" evidence="1">
    <location>
        <begin position="42"/>
        <end position="157"/>
    </location>
</feature>
<dbReference type="PRINTS" id="PR00103">
    <property type="entry name" value="CAMPKINASE"/>
</dbReference>
<dbReference type="PROSITE" id="PS50042">
    <property type="entry name" value="CNMP_BINDING_3"/>
    <property type="match status" value="2"/>
</dbReference>
<dbReference type="InterPro" id="IPR014710">
    <property type="entry name" value="RmlC-like_jellyroll"/>
</dbReference>
<dbReference type="GO" id="GO:0034236">
    <property type="term" value="F:protein kinase A catalytic subunit binding"/>
    <property type="evidence" value="ECO:0007669"/>
    <property type="project" value="TreeGrafter"/>
</dbReference>
<dbReference type="GO" id="GO:0005829">
    <property type="term" value="C:cytosol"/>
    <property type="evidence" value="ECO:0007669"/>
    <property type="project" value="TreeGrafter"/>
</dbReference>
<reference evidence="2" key="1">
    <citation type="submission" date="2023-06" db="EMBL/GenBank/DDBJ databases">
        <authorList>
            <person name="Kurt Z."/>
        </authorList>
    </citation>
    <scope>NUCLEOTIDE SEQUENCE</scope>
</reference>